<dbReference type="Pfam" id="PF05458">
    <property type="entry name" value="Siva"/>
    <property type="match status" value="1"/>
</dbReference>
<dbReference type="GeneTree" id="ENSGT00390000004842"/>
<dbReference type="GO" id="GO:0001618">
    <property type="term" value="F:virus receptor activity"/>
    <property type="evidence" value="ECO:0007669"/>
    <property type="project" value="Ensembl"/>
</dbReference>
<dbReference type="InterPro" id="IPR022773">
    <property type="entry name" value="Siva"/>
</dbReference>
<dbReference type="OrthoDB" id="60860at2759"/>
<dbReference type="GO" id="GO:0005175">
    <property type="term" value="F:CD27 receptor binding"/>
    <property type="evidence" value="ECO:0007669"/>
    <property type="project" value="Ensembl"/>
</dbReference>
<dbReference type="PANTHER" id="PTHR14365">
    <property type="entry name" value="APOPTOSIS REGULATORY PROTEIN SIVA"/>
    <property type="match status" value="1"/>
</dbReference>
<dbReference type="GO" id="GO:0097191">
    <property type="term" value="P:extrinsic apoptotic signaling pathway"/>
    <property type="evidence" value="ECO:0007669"/>
    <property type="project" value="TreeGrafter"/>
</dbReference>
<dbReference type="AlphaFoldDB" id="A0A8C6VEB0"/>
<gene>
    <name evidence="1" type="primary">SIVA1</name>
</gene>
<evidence type="ECO:0000313" key="1">
    <source>
        <dbReference type="Ensembl" id="ENSNNAP00000003663.1"/>
    </source>
</evidence>
<reference evidence="1" key="2">
    <citation type="submission" date="2025-09" db="UniProtKB">
        <authorList>
            <consortium name="Ensembl"/>
        </authorList>
    </citation>
    <scope>IDENTIFICATION</scope>
</reference>
<organism evidence="1 2">
    <name type="scientific">Naja naja</name>
    <name type="common">Indian cobra</name>
    <dbReference type="NCBI Taxonomy" id="35670"/>
    <lineage>
        <taxon>Eukaryota</taxon>
        <taxon>Metazoa</taxon>
        <taxon>Chordata</taxon>
        <taxon>Craniata</taxon>
        <taxon>Vertebrata</taxon>
        <taxon>Euteleostomi</taxon>
        <taxon>Lepidosauria</taxon>
        <taxon>Squamata</taxon>
        <taxon>Bifurcata</taxon>
        <taxon>Unidentata</taxon>
        <taxon>Episquamata</taxon>
        <taxon>Toxicofera</taxon>
        <taxon>Serpentes</taxon>
        <taxon>Colubroidea</taxon>
        <taxon>Elapidae</taxon>
        <taxon>Elapinae</taxon>
        <taxon>Naja</taxon>
    </lineage>
</organism>
<accession>A0A8C6VEB0</accession>
<dbReference type="GO" id="GO:0005164">
    <property type="term" value="F:tumor necrosis factor receptor binding"/>
    <property type="evidence" value="ECO:0007669"/>
    <property type="project" value="Ensembl"/>
</dbReference>
<dbReference type="Proteomes" id="UP000694559">
    <property type="component" value="Unplaced"/>
</dbReference>
<reference evidence="1" key="1">
    <citation type="submission" date="2025-08" db="UniProtKB">
        <authorList>
            <consortium name="Ensembl"/>
        </authorList>
    </citation>
    <scope>IDENTIFICATION</scope>
</reference>
<name>A0A8C6VEB0_NAJNA</name>
<evidence type="ECO:0000313" key="2">
    <source>
        <dbReference type="Proteomes" id="UP000694559"/>
    </source>
</evidence>
<dbReference type="Ensembl" id="ENSNNAT00000003841.1">
    <property type="protein sequence ID" value="ENSNNAP00000003663.1"/>
    <property type="gene ID" value="ENSNNAG00000002500.1"/>
</dbReference>
<dbReference type="OMA" id="CSVLRYT"/>
<sequence>MSSSRFPIGRGSDDVSAGDQAGGPCSCFLPGVLFTSRAPFSRAERQRSIKPWRVNRFPPAKPELRFPRAKVGVLREDMPKRSCPFADSSPVQLKTRVRLKELSQGVMGERYRREIFEKTKQLLFKGAQTYMNNACNASAVGTYLIAQYPESCIDKSEICSWHRCNGQMLIGQDGKLRQPCASEMVLPVGVSKACSSCIRTVDIKDVCTQCDQYICQNCSKLCSCCSTIVCSLCSVIESEDVGDQIFCSGCSMYKE</sequence>
<dbReference type="PANTHER" id="PTHR14365:SF1">
    <property type="entry name" value="APOPTOSIS REGULATORY PROTEIN SIVA"/>
    <property type="match status" value="1"/>
</dbReference>
<keyword evidence="2" id="KW-1185">Reference proteome</keyword>
<proteinExistence type="predicted"/>
<protein>
    <submittedName>
        <fullName evidence="1">SIVA1 apoptosis inducing factor</fullName>
    </submittedName>
</protein>